<evidence type="ECO:0000313" key="5">
    <source>
        <dbReference type="Proteomes" id="UP000063964"/>
    </source>
</evidence>
<feature type="domain" description="Teneurin-like YD-shell" evidence="3">
    <location>
        <begin position="2"/>
        <end position="203"/>
    </location>
</feature>
<dbReference type="OrthoDB" id="5458729at2"/>
<dbReference type="Pfam" id="PF25023">
    <property type="entry name" value="TEN_YD-shell"/>
    <property type="match status" value="1"/>
</dbReference>
<accession>A0A0X8JR42</accession>
<feature type="compositionally biased region" description="Acidic residues" evidence="2">
    <location>
        <begin position="260"/>
        <end position="270"/>
    </location>
</feature>
<dbReference type="NCBIfam" id="TIGR01643">
    <property type="entry name" value="YD_repeat_2x"/>
    <property type="match status" value="1"/>
</dbReference>
<keyword evidence="1" id="KW-0677">Repeat</keyword>
<dbReference type="EMBL" id="CP014230">
    <property type="protein sequence ID" value="AMD92998.1"/>
    <property type="molecule type" value="Genomic_DNA"/>
</dbReference>
<dbReference type="AlphaFoldDB" id="A0A0X8JR42"/>
<sequence length="333" mass="37210">MVYSAGAGKYAYDANGNTVSDGRHTFAYDALNRLVSVSVKNKVTARYTYDAWNRRTSKTAGGRTVHYHYDQDSRLIGESLANGTVLREYVYLRGEPVALLEYETQPGWYFYVTDHLGTPQQLVDSRGAVVWQAAYLPYGEAKVLKATVQNNLRFPGQYFDAETGLHYNWNRYYNPKTGRYITADPIGLVGGMNVYAYAENNPINWIDPKGLTAMEWAIPAATIISQLDTPLPGPADAIGGAIIGIALLYDTWPGMMNESNESDEGGEECEVPTTPPDGLVENPHRPGSWGEIGPDGKFEEKWRRDKGRPEIKRGHGSQDHIHVNGRWYPIKKK</sequence>
<evidence type="ECO:0000256" key="2">
    <source>
        <dbReference type="SAM" id="MobiDB-lite"/>
    </source>
</evidence>
<dbReference type="Proteomes" id="UP000063964">
    <property type="component" value="Chromosome"/>
</dbReference>
<keyword evidence="5" id="KW-1185">Reference proteome</keyword>
<dbReference type="PANTHER" id="PTHR32305">
    <property type="match status" value="1"/>
</dbReference>
<reference evidence="5" key="1">
    <citation type="submission" date="2016-02" db="EMBL/GenBank/DDBJ databases">
        <authorList>
            <person name="Holder M.E."/>
            <person name="Ajami N.J."/>
            <person name="Petrosino J.F."/>
        </authorList>
    </citation>
    <scope>NUCLEOTIDE SEQUENCE [LARGE SCALE GENOMIC DNA]</scope>
    <source>
        <strain evidence="5">DSM 12838</strain>
    </source>
</reference>
<name>A0A0X8JR42_9BACT</name>
<dbReference type="InterPro" id="IPR056823">
    <property type="entry name" value="TEN-like_YD-shell"/>
</dbReference>
<proteinExistence type="predicted"/>
<dbReference type="Gene3D" id="2.180.10.10">
    <property type="entry name" value="RHS repeat-associated core"/>
    <property type="match status" value="1"/>
</dbReference>
<dbReference type="NCBIfam" id="TIGR03696">
    <property type="entry name" value="Rhs_assc_core"/>
    <property type="match status" value="1"/>
</dbReference>
<protein>
    <recommendedName>
        <fullName evidence="3">Teneurin-like YD-shell domain-containing protein</fullName>
    </recommendedName>
</protein>
<dbReference type="InterPro" id="IPR006530">
    <property type="entry name" value="YD"/>
</dbReference>
<organism evidence="4 5">
    <name type="scientific">Desulfomicrobium orale DSM 12838</name>
    <dbReference type="NCBI Taxonomy" id="888061"/>
    <lineage>
        <taxon>Bacteria</taxon>
        <taxon>Pseudomonadati</taxon>
        <taxon>Thermodesulfobacteriota</taxon>
        <taxon>Desulfovibrionia</taxon>
        <taxon>Desulfovibrionales</taxon>
        <taxon>Desulfomicrobiaceae</taxon>
        <taxon>Desulfomicrobium</taxon>
    </lineage>
</organism>
<feature type="compositionally biased region" description="Basic and acidic residues" evidence="2">
    <location>
        <begin position="294"/>
        <end position="322"/>
    </location>
</feature>
<dbReference type="InterPro" id="IPR050708">
    <property type="entry name" value="T6SS_VgrG/RHS"/>
</dbReference>
<evidence type="ECO:0000259" key="3">
    <source>
        <dbReference type="Pfam" id="PF25023"/>
    </source>
</evidence>
<dbReference type="PANTHER" id="PTHR32305:SF15">
    <property type="entry name" value="PROTEIN RHSA-RELATED"/>
    <property type="match status" value="1"/>
</dbReference>
<gene>
    <name evidence="4" type="ORF">AXF15_07725</name>
</gene>
<dbReference type="RefSeq" id="WP_066605579.1">
    <property type="nucleotide sequence ID" value="NZ_CP014230.1"/>
</dbReference>
<dbReference type="STRING" id="888061.AXF15_07725"/>
<evidence type="ECO:0000313" key="4">
    <source>
        <dbReference type="EMBL" id="AMD92998.1"/>
    </source>
</evidence>
<feature type="region of interest" description="Disordered" evidence="2">
    <location>
        <begin position="258"/>
        <end position="324"/>
    </location>
</feature>
<dbReference type="PRINTS" id="PR00394">
    <property type="entry name" value="RHSPROTEIN"/>
</dbReference>
<dbReference type="KEGG" id="doa:AXF15_07725"/>
<dbReference type="InterPro" id="IPR022385">
    <property type="entry name" value="Rhs_assc_core"/>
</dbReference>
<evidence type="ECO:0000256" key="1">
    <source>
        <dbReference type="ARBA" id="ARBA00022737"/>
    </source>
</evidence>